<gene>
    <name evidence="2" type="primary">bcr_5</name>
    <name evidence="2" type="ORF">NCTC204_04161</name>
</gene>
<reference evidence="2 3" key="1">
    <citation type="submission" date="2018-06" db="EMBL/GenBank/DDBJ databases">
        <authorList>
            <consortium name="Pathogen Informatics"/>
            <person name="Doyle S."/>
        </authorList>
    </citation>
    <scope>NUCLEOTIDE SEQUENCE [LARGE SCALE GENOMIC DNA]</scope>
    <source>
        <strain evidence="2 3">NCTC204</strain>
    </source>
</reference>
<feature type="transmembrane region" description="Helical" evidence="1">
    <location>
        <begin position="20"/>
        <end position="39"/>
    </location>
</feature>
<keyword evidence="1" id="KW-0472">Membrane</keyword>
<dbReference type="EMBL" id="UGMD01000002">
    <property type="protein sequence ID" value="STV14450.1"/>
    <property type="molecule type" value="Genomic_DNA"/>
</dbReference>
<evidence type="ECO:0000313" key="3">
    <source>
        <dbReference type="Proteomes" id="UP000255192"/>
    </source>
</evidence>
<keyword evidence="1" id="KW-0812">Transmembrane</keyword>
<evidence type="ECO:0000256" key="1">
    <source>
        <dbReference type="SAM" id="Phobius"/>
    </source>
</evidence>
<keyword evidence="1" id="KW-1133">Transmembrane helix</keyword>
<proteinExistence type="predicted"/>
<sequence length="199" mass="22342">MTMFNSRFVRRVGALRMFRAGLWIQFAMAVWMVVCALLDVGFWSLVIGVAAFVGCVSMVSSNAMAVILDEFPAYGGHCFVAGGDFPFRYRGDYRRAAVDGDVYHRLADADLYCLLRNLLYFLLALRIPAAKNRTLGHIFRGEIAPFLMHVNRNGLQGSAICFLYVKSISVKSRIVAIKKLFWITETGTYSANRLAGYKK</sequence>
<organism evidence="2 3">
    <name type="scientific">Klebsiella pneumoniae</name>
    <dbReference type="NCBI Taxonomy" id="573"/>
    <lineage>
        <taxon>Bacteria</taxon>
        <taxon>Pseudomonadati</taxon>
        <taxon>Pseudomonadota</taxon>
        <taxon>Gammaproteobacteria</taxon>
        <taxon>Enterobacterales</taxon>
        <taxon>Enterobacteriaceae</taxon>
        <taxon>Klebsiella/Raoultella group</taxon>
        <taxon>Klebsiella</taxon>
        <taxon>Klebsiella pneumoniae complex</taxon>
    </lineage>
</organism>
<accession>A0A378AMI8</accession>
<protein>
    <submittedName>
        <fullName evidence="2">MFS family multidrug transport protein</fullName>
    </submittedName>
</protein>
<dbReference type="AlphaFoldDB" id="A0A378AMI8"/>
<name>A0A378AMI8_KLEPN</name>
<feature type="transmembrane region" description="Helical" evidence="1">
    <location>
        <begin position="45"/>
        <end position="68"/>
    </location>
</feature>
<dbReference type="Proteomes" id="UP000255192">
    <property type="component" value="Unassembled WGS sequence"/>
</dbReference>
<evidence type="ECO:0000313" key="2">
    <source>
        <dbReference type="EMBL" id="STV14450.1"/>
    </source>
</evidence>